<feature type="transmembrane region" description="Helical" evidence="1">
    <location>
        <begin position="29"/>
        <end position="51"/>
    </location>
</feature>
<evidence type="ECO:0000313" key="2">
    <source>
        <dbReference type="Proteomes" id="UP000504608"/>
    </source>
</evidence>
<dbReference type="GeneID" id="111488012"/>
<feature type="transmembrane region" description="Helical" evidence="1">
    <location>
        <begin position="140"/>
        <end position="158"/>
    </location>
</feature>
<proteinExistence type="predicted"/>
<accession>A0A6J1JQG4</accession>
<keyword evidence="1" id="KW-0812">Transmembrane</keyword>
<evidence type="ECO:0000313" key="3">
    <source>
        <dbReference type="RefSeq" id="XP_022991341.1"/>
    </source>
</evidence>
<dbReference type="AlphaFoldDB" id="A0A6J1JQG4"/>
<gene>
    <name evidence="3" type="primary">LOC111488012</name>
</gene>
<reference evidence="3" key="1">
    <citation type="submission" date="2025-08" db="UniProtKB">
        <authorList>
            <consortium name="RefSeq"/>
        </authorList>
    </citation>
    <scope>IDENTIFICATION</scope>
    <source>
        <tissue evidence="3">Young leaves</tissue>
    </source>
</reference>
<sequence length="254" mass="28776">MPHQECLAIMIPPYEPSTRVRRRWEIRRYIVLGGLMESITSLAIVTAAMTAKISDGNIVALALTNLLAGLFVIRHDVSRLQKKRKIPRIEVDGNNYKEVLKEKMYRLLCFIIAYLSFLFFGLVPPLVYALSSLKIRNKNLKIIVAAGASLSCTALLAVQKAHINQKPRNRLVYVKTAAVDVSVRVGAFGISYLVGYMFGTLQRNFCGTCETQHTHFIILLWFLQNMVIHKSLTNFYAGSVVKEMGYLNWNCYVI</sequence>
<name>A0A6J1JQG4_CUCMA</name>
<dbReference type="KEGG" id="cmax:111488012"/>
<protein>
    <submittedName>
        <fullName evidence="3">Membrane protein of ER body 2-like</fullName>
    </submittedName>
</protein>
<dbReference type="PANTHER" id="PTHR38937">
    <property type="entry name" value="MEMBRANE PROTEIN OF ER BODY-LIKE PROTEIN"/>
    <property type="match status" value="1"/>
</dbReference>
<dbReference type="InterPro" id="IPR052843">
    <property type="entry name" value="ER_body_metal_sequester"/>
</dbReference>
<organism evidence="2 3">
    <name type="scientific">Cucurbita maxima</name>
    <name type="common">Pumpkin</name>
    <name type="synonym">Winter squash</name>
    <dbReference type="NCBI Taxonomy" id="3661"/>
    <lineage>
        <taxon>Eukaryota</taxon>
        <taxon>Viridiplantae</taxon>
        <taxon>Streptophyta</taxon>
        <taxon>Embryophyta</taxon>
        <taxon>Tracheophyta</taxon>
        <taxon>Spermatophyta</taxon>
        <taxon>Magnoliopsida</taxon>
        <taxon>eudicotyledons</taxon>
        <taxon>Gunneridae</taxon>
        <taxon>Pentapetalae</taxon>
        <taxon>rosids</taxon>
        <taxon>fabids</taxon>
        <taxon>Cucurbitales</taxon>
        <taxon>Cucurbitaceae</taxon>
        <taxon>Cucurbiteae</taxon>
        <taxon>Cucurbita</taxon>
    </lineage>
</organism>
<dbReference type="OrthoDB" id="1924921at2759"/>
<feature type="transmembrane region" description="Helical" evidence="1">
    <location>
        <begin position="107"/>
        <end position="128"/>
    </location>
</feature>
<keyword evidence="1" id="KW-0472">Membrane</keyword>
<dbReference type="RefSeq" id="XP_022991341.1">
    <property type="nucleotide sequence ID" value="XM_023135573.1"/>
</dbReference>
<dbReference type="PANTHER" id="PTHR38937:SF2">
    <property type="entry name" value="MEMBRANE PROTEIN OF ER BODY-LIKE PROTEIN ISOFORM X1"/>
    <property type="match status" value="1"/>
</dbReference>
<dbReference type="Proteomes" id="UP000504608">
    <property type="component" value="Unplaced"/>
</dbReference>
<keyword evidence="1" id="KW-1133">Transmembrane helix</keyword>
<keyword evidence="2" id="KW-1185">Reference proteome</keyword>
<feature type="transmembrane region" description="Helical" evidence="1">
    <location>
        <begin position="57"/>
        <end position="75"/>
    </location>
</feature>
<evidence type="ECO:0000256" key="1">
    <source>
        <dbReference type="SAM" id="Phobius"/>
    </source>
</evidence>